<dbReference type="RefSeq" id="WP_143597091.1">
    <property type="nucleotide sequence ID" value="NZ_FWFD01000019.1"/>
</dbReference>
<gene>
    <name evidence="3" type="ORF">FM121_13270</name>
</gene>
<sequence length="228" mass="25856">MKKKISGLIVAIIFMLFLGACSTTKDDSVKEEKKKTVTSIEKNKEDKKEKENSSISNDESENLKNSESAIMDSSFNNINESDVENHNPLVGYSDEQIEYSRVWLQLMGDILTDETYTGLETLYVDRKKEGSYLDSTDKTSVVYPIEVVRLSGTREIDGYLTYKSNGNGTITVYDFPYRWDHSVKEYLNNNNINSAEYAQSIIDNGHTVSIGVGNNEEIKEIINVMNIR</sequence>
<feature type="region of interest" description="Disordered" evidence="1">
    <location>
        <begin position="29"/>
        <end position="67"/>
    </location>
</feature>
<accession>A0A1X6WS49</accession>
<organism evidence="3 4">
    <name type="scientific">Vagococcus fluvialis bH819</name>
    <dbReference type="NCBI Taxonomy" id="1255619"/>
    <lineage>
        <taxon>Bacteria</taxon>
        <taxon>Bacillati</taxon>
        <taxon>Bacillota</taxon>
        <taxon>Bacilli</taxon>
        <taxon>Lactobacillales</taxon>
        <taxon>Enterococcaceae</taxon>
        <taxon>Vagococcus</taxon>
    </lineage>
</organism>
<evidence type="ECO:0000313" key="3">
    <source>
        <dbReference type="EMBL" id="SLM87062.1"/>
    </source>
</evidence>
<evidence type="ECO:0008006" key="5">
    <source>
        <dbReference type="Google" id="ProtNLM"/>
    </source>
</evidence>
<feature type="signal peptide" evidence="2">
    <location>
        <begin position="1"/>
        <end position="22"/>
    </location>
</feature>
<dbReference type="OrthoDB" id="2136654at2"/>
<evidence type="ECO:0000256" key="2">
    <source>
        <dbReference type="SAM" id="SignalP"/>
    </source>
</evidence>
<evidence type="ECO:0000313" key="4">
    <source>
        <dbReference type="Proteomes" id="UP000195918"/>
    </source>
</evidence>
<dbReference type="EMBL" id="FWFD01000019">
    <property type="protein sequence ID" value="SLM87062.1"/>
    <property type="molecule type" value="Genomic_DNA"/>
</dbReference>
<evidence type="ECO:0000256" key="1">
    <source>
        <dbReference type="SAM" id="MobiDB-lite"/>
    </source>
</evidence>
<proteinExistence type="predicted"/>
<protein>
    <recommendedName>
        <fullName evidence="5">Lipoprotein</fullName>
    </recommendedName>
</protein>
<keyword evidence="4" id="KW-1185">Reference proteome</keyword>
<dbReference type="AlphaFoldDB" id="A0A1X6WS49"/>
<reference evidence="4" key="1">
    <citation type="submission" date="2017-02" db="EMBL/GenBank/DDBJ databases">
        <authorList>
            <person name="Dridi B."/>
        </authorList>
    </citation>
    <scope>NUCLEOTIDE SEQUENCE [LARGE SCALE GENOMIC DNA]</scope>
    <source>
        <strain evidence="4">bH819</strain>
    </source>
</reference>
<name>A0A1X6WS49_9ENTE</name>
<keyword evidence="2" id="KW-0732">Signal</keyword>
<dbReference type="PROSITE" id="PS51257">
    <property type="entry name" value="PROKAR_LIPOPROTEIN"/>
    <property type="match status" value="1"/>
</dbReference>
<feature type="compositionally biased region" description="Basic and acidic residues" evidence="1">
    <location>
        <begin position="29"/>
        <end position="52"/>
    </location>
</feature>
<feature type="chain" id="PRO_5012982125" description="Lipoprotein" evidence="2">
    <location>
        <begin position="23"/>
        <end position="228"/>
    </location>
</feature>
<dbReference type="Proteomes" id="UP000195918">
    <property type="component" value="Unassembled WGS sequence"/>
</dbReference>